<organism evidence="2 3">
    <name type="scientific">Thamnocephalis sphaerospora</name>
    <dbReference type="NCBI Taxonomy" id="78915"/>
    <lineage>
        <taxon>Eukaryota</taxon>
        <taxon>Fungi</taxon>
        <taxon>Fungi incertae sedis</taxon>
        <taxon>Zoopagomycota</taxon>
        <taxon>Zoopagomycotina</taxon>
        <taxon>Zoopagomycetes</taxon>
        <taxon>Zoopagales</taxon>
        <taxon>Sigmoideomycetaceae</taxon>
        <taxon>Thamnocephalis</taxon>
    </lineage>
</organism>
<feature type="region of interest" description="Disordered" evidence="1">
    <location>
        <begin position="176"/>
        <end position="198"/>
    </location>
</feature>
<evidence type="ECO:0000313" key="3">
    <source>
        <dbReference type="Proteomes" id="UP000271241"/>
    </source>
</evidence>
<feature type="region of interest" description="Disordered" evidence="1">
    <location>
        <begin position="1"/>
        <end position="31"/>
    </location>
</feature>
<dbReference type="AlphaFoldDB" id="A0A4P9XRG4"/>
<feature type="region of interest" description="Disordered" evidence="1">
    <location>
        <begin position="258"/>
        <end position="284"/>
    </location>
</feature>
<gene>
    <name evidence="2" type="ORF">THASP1DRAFT_23489</name>
</gene>
<evidence type="ECO:0000313" key="2">
    <source>
        <dbReference type="EMBL" id="RKP08532.1"/>
    </source>
</evidence>
<dbReference type="Proteomes" id="UP000271241">
    <property type="component" value="Unassembled WGS sequence"/>
</dbReference>
<name>A0A4P9XRG4_9FUNG</name>
<dbReference type="OrthoDB" id="10499883at2759"/>
<accession>A0A4P9XRG4</accession>
<reference evidence="3" key="1">
    <citation type="journal article" date="2018" name="Nat. Microbiol.">
        <title>Leveraging single-cell genomics to expand the fungal tree of life.</title>
        <authorList>
            <person name="Ahrendt S.R."/>
            <person name="Quandt C.A."/>
            <person name="Ciobanu D."/>
            <person name="Clum A."/>
            <person name="Salamov A."/>
            <person name="Andreopoulos B."/>
            <person name="Cheng J.F."/>
            <person name="Woyke T."/>
            <person name="Pelin A."/>
            <person name="Henrissat B."/>
            <person name="Reynolds N.K."/>
            <person name="Benny G.L."/>
            <person name="Smith M.E."/>
            <person name="James T.Y."/>
            <person name="Grigoriev I.V."/>
        </authorList>
    </citation>
    <scope>NUCLEOTIDE SEQUENCE [LARGE SCALE GENOMIC DNA]</scope>
    <source>
        <strain evidence="3">RSA 1356</strain>
    </source>
</reference>
<keyword evidence="3" id="KW-1185">Reference proteome</keyword>
<sequence length="325" mass="35354">MENAFGRVLPTTAGEGPLAPGEKRELPSAGDYLDPRKRKRIRSVAAVTAYRQQKWQTGRVHGVHFIATLFNSMDRGDQHDATLPTGITAVVIGTFRSALALARDWLVLLRVPGWNDFERRDSLIGLTVRYLAPGEVWGGLESVEQRITTDLFAEMCTLGERLAQLDSAQAEALLSKARQHTSKSDAEDDDAPWSLHGKRSSSFAASTDLNGAQQRQTMLATHDLQHASLSALNQEDERDMDEDDMQQQLVSTVGGISYDTDISASEPEDAGTSDMTGVESSRELSVKNSALNECGSKTHVPVNPAMLTCIIDDDADIDGTGQVAQ</sequence>
<dbReference type="EMBL" id="KZ992593">
    <property type="protein sequence ID" value="RKP08532.1"/>
    <property type="molecule type" value="Genomic_DNA"/>
</dbReference>
<protein>
    <submittedName>
        <fullName evidence="2">Uncharacterized protein</fullName>
    </submittedName>
</protein>
<evidence type="ECO:0000256" key="1">
    <source>
        <dbReference type="SAM" id="MobiDB-lite"/>
    </source>
</evidence>
<proteinExistence type="predicted"/>